<keyword evidence="2" id="KW-0597">Phosphoprotein</keyword>
<dbReference type="InterPro" id="IPR018119">
    <property type="entry name" value="Strictosidine_synth_cons-reg"/>
</dbReference>
<dbReference type="Pfam" id="PF03088">
    <property type="entry name" value="Str_synth"/>
    <property type="match status" value="1"/>
</dbReference>
<feature type="non-terminal residue" evidence="6">
    <location>
        <position position="453"/>
    </location>
</feature>
<evidence type="ECO:0000256" key="3">
    <source>
        <dbReference type="ARBA" id="ARBA00023180"/>
    </source>
</evidence>
<dbReference type="SUPFAM" id="SSF63829">
    <property type="entry name" value="Calcium-dependent phosphotriesterase"/>
    <property type="match status" value="1"/>
</dbReference>
<gene>
    <name evidence="6" type="ORF">MNOR_LOCUS6974</name>
</gene>
<name>A0AAV2Q305_MEGNR</name>
<accession>A0AAV2Q305</accession>
<keyword evidence="4" id="KW-1133">Transmembrane helix</keyword>
<dbReference type="GO" id="GO:0012505">
    <property type="term" value="C:endomembrane system"/>
    <property type="evidence" value="ECO:0007669"/>
    <property type="project" value="TreeGrafter"/>
</dbReference>
<comment type="similarity">
    <text evidence="1">Belongs to the strictosidine synthase family.</text>
</comment>
<dbReference type="InterPro" id="IPR011042">
    <property type="entry name" value="6-blade_b-propeller_TolB-like"/>
</dbReference>
<evidence type="ECO:0000256" key="4">
    <source>
        <dbReference type="SAM" id="Phobius"/>
    </source>
</evidence>
<keyword evidence="7" id="KW-1185">Reference proteome</keyword>
<keyword evidence="4" id="KW-0472">Membrane</keyword>
<comment type="caution">
    <text evidence="6">The sequence shown here is derived from an EMBL/GenBank/DDBJ whole genome shotgun (WGS) entry which is preliminary data.</text>
</comment>
<dbReference type="Proteomes" id="UP001497623">
    <property type="component" value="Unassembled WGS sequence"/>
</dbReference>
<evidence type="ECO:0000259" key="5">
    <source>
        <dbReference type="Pfam" id="PF03088"/>
    </source>
</evidence>
<dbReference type="PANTHER" id="PTHR10426:SF88">
    <property type="entry name" value="ADIPOCYTE PLASMA MEMBRANE-ASSOCIATED PROTEIN HEMOMUCIN-RELATED"/>
    <property type="match status" value="1"/>
</dbReference>
<keyword evidence="4" id="KW-0812">Transmembrane</keyword>
<evidence type="ECO:0000313" key="6">
    <source>
        <dbReference type="EMBL" id="CAL4068092.1"/>
    </source>
</evidence>
<dbReference type="PANTHER" id="PTHR10426">
    <property type="entry name" value="STRICTOSIDINE SYNTHASE-RELATED"/>
    <property type="match status" value="1"/>
</dbReference>
<proteinExistence type="inferred from homology"/>
<feature type="transmembrane region" description="Helical" evidence="4">
    <location>
        <begin position="7"/>
        <end position="29"/>
    </location>
</feature>
<protein>
    <recommendedName>
        <fullName evidence="5">Strictosidine synthase conserved region domain-containing protein</fullName>
    </recommendedName>
</protein>
<evidence type="ECO:0000313" key="7">
    <source>
        <dbReference type="Proteomes" id="UP001497623"/>
    </source>
</evidence>
<sequence length="453" mass="50568">MKKTLRLIGVLALMSSISIVTIPMLFVMVPGIPPNIEFTSYTISPPLPRTGALAPDNILNKAERLFENEIIGPESIAWKRTDEIYVGVQDGTIRKISGNDFNQMSTIVQIGEACEGNWQEHICGRPLGLRFAPDGRLLVADAYYGIYAVDVEKTSKECLVGPTDVIEDKTFRLPNDLDVDGDGNIYWTDSSSDADLSNLLLASLADGTGRVIRYNAKTKTNTVLMKGLHIANGVQLSPKEDFLLVCESIQSRVHIYWLQGPKVGTSEVFLDGLPGSCDNIRPRPDGGYYISLFTLRHADMPDPAKLFQIPIVRKLICRVFACLQLMVDTIQLILPNQRWELISYEIFNLEPLVYLSPEKESIIIEVDENGVIIDSLQGNNGNIRFVSEASHVGDNIFFGSPFERYLGRLYLGPNGSLSDLRRELFLKHSKNEHESLEKNPEIIKRADIGNIEN</sequence>
<reference evidence="6 7" key="1">
    <citation type="submission" date="2024-05" db="EMBL/GenBank/DDBJ databases">
        <authorList>
            <person name="Wallberg A."/>
        </authorList>
    </citation>
    <scope>NUCLEOTIDE SEQUENCE [LARGE SCALE GENOMIC DNA]</scope>
</reference>
<dbReference type="AlphaFoldDB" id="A0AAV2Q305"/>
<dbReference type="Pfam" id="PF20067">
    <property type="entry name" value="SSL_N"/>
    <property type="match status" value="1"/>
</dbReference>
<dbReference type="GO" id="GO:0016787">
    <property type="term" value="F:hydrolase activity"/>
    <property type="evidence" value="ECO:0007669"/>
    <property type="project" value="TreeGrafter"/>
</dbReference>
<dbReference type="Gene3D" id="2.120.10.30">
    <property type="entry name" value="TolB, C-terminal domain"/>
    <property type="match status" value="1"/>
</dbReference>
<keyword evidence="3" id="KW-0325">Glycoprotein</keyword>
<feature type="domain" description="Strictosidine synthase conserved region" evidence="5">
    <location>
        <begin position="175"/>
        <end position="260"/>
    </location>
</feature>
<evidence type="ECO:0000256" key="2">
    <source>
        <dbReference type="ARBA" id="ARBA00022553"/>
    </source>
</evidence>
<evidence type="ECO:0000256" key="1">
    <source>
        <dbReference type="ARBA" id="ARBA00009191"/>
    </source>
</evidence>
<organism evidence="6 7">
    <name type="scientific">Meganyctiphanes norvegica</name>
    <name type="common">Northern krill</name>
    <name type="synonym">Thysanopoda norvegica</name>
    <dbReference type="NCBI Taxonomy" id="48144"/>
    <lineage>
        <taxon>Eukaryota</taxon>
        <taxon>Metazoa</taxon>
        <taxon>Ecdysozoa</taxon>
        <taxon>Arthropoda</taxon>
        <taxon>Crustacea</taxon>
        <taxon>Multicrustacea</taxon>
        <taxon>Malacostraca</taxon>
        <taxon>Eumalacostraca</taxon>
        <taxon>Eucarida</taxon>
        <taxon>Euphausiacea</taxon>
        <taxon>Euphausiidae</taxon>
        <taxon>Meganyctiphanes</taxon>
    </lineage>
</organism>
<dbReference type="EMBL" id="CAXKWB010002984">
    <property type="protein sequence ID" value="CAL4068092.1"/>
    <property type="molecule type" value="Genomic_DNA"/>
</dbReference>